<feature type="transmembrane region" description="Helical" evidence="9">
    <location>
        <begin position="356"/>
        <end position="378"/>
    </location>
</feature>
<dbReference type="AlphaFoldDB" id="A0A345T2K6"/>
<dbReference type="GO" id="GO:0022857">
    <property type="term" value="F:transmembrane transporter activity"/>
    <property type="evidence" value="ECO:0007669"/>
    <property type="project" value="InterPro"/>
</dbReference>
<evidence type="ECO:0000256" key="2">
    <source>
        <dbReference type="ARBA" id="ARBA00022448"/>
    </source>
</evidence>
<keyword evidence="6 9" id="KW-0472">Membrane</keyword>
<comment type="subcellular location">
    <subcellularLocation>
        <location evidence="1">Cell membrane</location>
        <topology evidence="1">Multi-pass membrane protein</topology>
    </subcellularLocation>
</comment>
<feature type="transmembrane region" description="Helical" evidence="9">
    <location>
        <begin position="135"/>
        <end position="156"/>
    </location>
</feature>
<gene>
    <name evidence="11" type="ORF">C7M71_025260</name>
</gene>
<dbReference type="PANTHER" id="PTHR42718">
    <property type="entry name" value="MAJOR FACILITATOR SUPERFAMILY MULTIDRUG TRANSPORTER MFSC"/>
    <property type="match status" value="1"/>
</dbReference>
<dbReference type="EMBL" id="CP031264">
    <property type="protein sequence ID" value="AXI80211.1"/>
    <property type="molecule type" value="Genomic_DNA"/>
</dbReference>
<feature type="transmembrane region" description="Helical" evidence="9">
    <location>
        <begin position="101"/>
        <end position="123"/>
    </location>
</feature>
<dbReference type="PANTHER" id="PTHR42718:SF46">
    <property type="entry name" value="BLR6921 PROTEIN"/>
    <property type="match status" value="1"/>
</dbReference>
<dbReference type="SUPFAM" id="SSF103473">
    <property type="entry name" value="MFS general substrate transporter"/>
    <property type="match status" value="1"/>
</dbReference>
<keyword evidence="2" id="KW-0813">Transport</keyword>
<protein>
    <submittedName>
        <fullName evidence="11">MFS transporter</fullName>
    </submittedName>
</protein>
<evidence type="ECO:0000256" key="3">
    <source>
        <dbReference type="ARBA" id="ARBA00022475"/>
    </source>
</evidence>
<evidence type="ECO:0000256" key="9">
    <source>
        <dbReference type="SAM" id="Phobius"/>
    </source>
</evidence>
<evidence type="ECO:0000313" key="12">
    <source>
        <dbReference type="Proteomes" id="UP000249340"/>
    </source>
</evidence>
<dbReference type="GO" id="GO:0005886">
    <property type="term" value="C:plasma membrane"/>
    <property type="evidence" value="ECO:0007669"/>
    <property type="project" value="UniProtKB-SubCell"/>
</dbReference>
<evidence type="ECO:0000256" key="4">
    <source>
        <dbReference type="ARBA" id="ARBA00022692"/>
    </source>
</evidence>
<feature type="transmembrane region" description="Helical" evidence="9">
    <location>
        <begin position="192"/>
        <end position="214"/>
    </location>
</feature>
<evidence type="ECO:0000256" key="6">
    <source>
        <dbReference type="ARBA" id="ARBA00023136"/>
    </source>
</evidence>
<dbReference type="InterPro" id="IPR011701">
    <property type="entry name" value="MFS"/>
</dbReference>
<keyword evidence="12" id="KW-1185">Reference proteome</keyword>
<dbReference type="PROSITE" id="PS50850">
    <property type="entry name" value="MFS"/>
    <property type="match status" value="1"/>
</dbReference>
<evidence type="ECO:0000313" key="11">
    <source>
        <dbReference type="EMBL" id="AXI80211.1"/>
    </source>
</evidence>
<feature type="transmembrane region" description="Helical" evidence="9">
    <location>
        <begin position="296"/>
        <end position="315"/>
    </location>
</feature>
<accession>A0A345T2K6</accession>
<keyword evidence="3" id="KW-1003">Cell membrane</keyword>
<evidence type="ECO:0000256" key="1">
    <source>
        <dbReference type="ARBA" id="ARBA00004651"/>
    </source>
</evidence>
<evidence type="ECO:0000256" key="7">
    <source>
        <dbReference type="ARBA" id="ARBA00023251"/>
    </source>
</evidence>
<keyword evidence="7" id="KW-0046">Antibiotic resistance</keyword>
<dbReference type="PROSITE" id="PS51257">
    <property type="entry name" value="PROKAR_LIPOPROTEIN"/>
    <property type="match status" value="1"/>
</dbReference>
<proteinExistence type="predicted"/>
<dbReference type="GO" id="GO:0046677">
    <property type="term" value="P:response to antibiotic"/>
    <property type="evidence" value="ECO:0007669"/>
    <property type="project" value="UniProtKB-KW"/>
</dbReference>
<dbReference type="KEGG" id="stri:C7M71_025260"/>
<organism evidence="11 12">
    <name type="scientific">Peterkaempfera bronchialis</name>
    <dbReference type="NCBI Taxonomy" id="2126346"/>
    <lineage>
        <taxon>Bacteria</taxon>
        <taxon>Bacillati</taxon>
        <taxon>Actinomycetota</taxon>
        <taxon>Actinomycetes</taxon>
        <taxon>Kitasatosporales</taxon>
        <taxon>Streptomycetaceae</taxon>
        <taxon>Peterkaempfera</taxon>
    </lineage>
</organism>
<feature type="transmembrane region" description="Helical" evidence="9">
    <location>
        <begin position="327"/>
        <end position="344"/>
    </location>
</feature>
<feature type="transmembrane region" description="Helical" evidence="9">
    <location>
        <begin position="76"/>
        <end position="95"/>
    </location>
</feature>
<feature type="transmembrane region" description="Helical" evidence="9">
    <location>
        <begin position="162"/>
        <end position="180"/>
    </location>
</feature>
<feature type="transmembrane region" description="Helical" evidence="9">
    <location>
        <begin position="263"/>
        <end position="284"/>
    </location>
</feature>
<feature type="transmembrane region" description="Helical" evidence="9">
    <location>
        <begin position="220"/>
        <end position="242"/>
    </location>
</feature>
<dbReference type="Pfam" id="PF07690">
    <property type="entry name" value="MFS_1"/>
    <property type="match status" value="1"/>
</dbReference>
<dbReference type="Gene3D" id="1.20.1720.10">
    <property type="entry name" value="Multidrug resistance protein D"/>
    <property type="match status" value="2"/>
</dbReference>
<dbReference type="PRINTS" id="PR01036">
    <property type="entry name" value="TCRTETB"/>
</dbReference>
<reference evidence="12" key="1">
    <citation type="submission" date="2018-07" db="EMBL/GenBank/DDBJ databases">
        <title>Streptacidiphilus bronchialis DSM 106435 chromosome.</title>
        <authorList>
            <person name="Batra D."/>
            <person name="Gulvik C.A."/>
        </authorList>
    </citation>
    <scope>NUCLEOTIDE SEQUENCE [LARGE SCALE GENOMIC DNA]</scope>
    <source>
        <strain evidence="12">DSM 106435</strain>
    </source>
</reference>
<dbReference type="RefSeq" id="WP_114914554.1">
    <property type="nucleotide sequence ID" value="NZ_CP031264.1"/>
</dbReference>
<name>A0A345T2K6_9ACTN</name>
<feature type="compositionally biased region" description="Pro residues" evidence="8">
    <location>
        <begin position="446"/>
        <end position="456"/>
    </location>
</feature>
<keyword evidence="4 9" id="KW-0812">Transmembrane</keyword>
<dbReference type="Proteomes" id="UP000249340">
    <property type="component" value="Chromosome"/>
</dbReference>
<sequence>MTAPPRPGPALAALAACQLMVVLDASAVNVALPRLREDLGFTDAGLSWVVNAYVLTYGGLLLLGGRSGDILGRRRMFLAGMWTFTAASLLAGAAPDGTVLIAARALQGVGGAIASPTALALIGTLFDGPSRARAIGVYGAVSGVGGAIGLVLGGVLTDALSWRAVMFLTVLPGAAAALLARRHIPESPRAPGRFDVPGAVLATLGCFALTYAVVHGAERGWTSAGTLAPAAAAPLLLAAFVVAERRAPQPLVPRALVADRRRAAANALLALLSATSFGSGYLLTQYLQRGLGLGPAATGLAFLPWSVLVFAGARLAAPLEARAGPRAALLAGSAATVAGAALLAGRTPVGYAEGVLPALCLFGLGIGLAFAAVTRAGLVAPPELTGAAAGLLNVSQRLGGTVGLAVLVAVGGFGSAFVAVLLYTLATVALVPFAARRSAEAAPGALPAPDPPPTPGRPERQPSPGRPSDVARRTE</sequence>
<feature type="domain" description="Major facilitator superfamily (MFS) profile" evidence="10">
    <location>
        <begin position="10"/>
        <end position="439"/>
    </location>
</feature>
<keyword evidence="5 9" id="KW-1133">Transmembrane helix</keyword>
<feature type="region of interest" description="Disordered" evidence="8">
    <location>
        <begin position="441"/>
        <end position="475"/>
    </location>
</feature>
<evidence type="ECO:0000256" key="5">
    <source>
        <dbReference type="ARBA" id="ARBA00022989"/>
    </source>
</evidence>
<evidence type="ECO:0000259" key="10">
    <source>
        <dbReference type="PROSITE" id="PS50850"/>
    </source>
</evidence>
<dbReference type="InterPro" id="IPR020846">
    <property type="entry name" value="MFS_dom"/>
</dbReference>
<dbReference type="CDD" id="cd17321">
    <property type="entry name" value="MFS_MMR_MDR_like"/>
    <property type="match status" value="1"/>
</dbReference>
<dbReference type="OrthoDB" id="4080117at2"/>
<feature type="transmembrane region" description="Helical" evidence="9">
    <location>
        <begin position="46"/>
        <end position="64"/>
    </location>
</feature>
<evidence type="ECO:0000256" key="8">
    <source>
        <dbReference type="SAM" id="MobiDB-lite"/>
    </source>
</evidence>
<dbReference type="InterPro" id="IPR036259">
    <property type="entry name" value="MFS_trans_sf"/>
</dbReference>